<protein>
    <submittedName>
        <fullName evidence="1">Uncharacterized protein</fullName>
    </submittedName>
</protein>
<sequence>MLKAPPRPTGRSDEEQDVGSLLRSVSGVRWGELRDATGAAAGGIPPLLSRIAYGDEDTARIAIDELGDAICALGFVVSEATAPTVPLLLELAGSPQVAWKVELLGLLGNIYRTDQWHSAAASTQGRKHDASYQQQTGWEAAARAAVYAGRSVIEGVASSIWPEEATPARKLLQVMDDTPPFPER</sequence>
<dbReference type="Proteomes" id="UP001617351">
    <property type="component" value="Unassembled WGS sequence"/>
</dbReference>
<reference evidence="1 2" key="1">
    <citation type="submission" date="2024-10" db="EMBL/GenBank/DDBJ databases">
        <title>The Natural Products Discovery Center: Release of the First 8490 Sequenced Strains for Exploring Actinobacteria Biosynthetic Diversity.</title>
        <authorList>
            <person name="Kalkreuter E."/>
            <person name="Kautsar S.A."/>
            <person name="Yang D."/>
            <person name="Bader C.D."/>
            <person name="Teijaro C.N."/>
            <person name="Fluegel L."/>
            <person name="Davis C.M."/>
            <person name="Simpson J.R."/>
            <person name="Lauterbach L."/>
            <person name="Steele A.D."/>
            <person name="Gui C."/>
            <person name="Meng S."/>
            <person name="Li G."/>
            <person name="Viehrig K."/>
            <person name="Ye F."/>
            <person name="Su P."/>
            <person name="Kiefer A.F."/>
            <person name="Nichols A."/>
            <person name="Cepeda A.J."/>
            <person name="Yan W."/>
            <person name="Fan B."/>
            <person name="Jiang Y."/>
            <person name="Adhikari A."/>
            <person name="Zheng C.-J."/>
            <person name="Schuster L."/>
            <person name="Cowan T.M."/>
            <person name="Smanski M.J."/>
            <person name="Chevrette M.G."/>
            <person name="De Carvalho L.P.S."/>
            <person name="Shen B."/>
        </authorList>
    </citation>
    <scope>NUCLEOTIDE SEQUENCE [LARGE SCALE GENOMIC DNA]</scope>
    <source>
        <strain evidence="1 2">NPDC087220</strain>
    </source>
</reference>
<organism evidence="1 2">
    <name type="scientific">Streptomyces toxytricini</name>
    <name type="common">Actinomyces toxytricini</name>
    <dbReference type="NCBI Taxonomy" id="67369"/>
    <lineage>
        <taxon>Bacteria</taxon>
        <taxon>Bacillati</taxon>
        <taxon>Actinomycetota</taxon>
        <taxon>Actinomycetes</taxon>
        <taxon>Kitasatosporales</taxon>
        <taxon>Streptomycetaceae</taxon>
        <taxon>Streptomyces</taxon>
    </lineage>
</organism>
<proteinExistence type="predicted"/>
<keyword evidence="2" id="KW-1185">Reference proteome</keyword>
<gene>
    <name evidence="1" type="ORF">ACIO7M_33430</name>
</gene>
<dbReference type="RefSeq" id="WP_402387991.1">
    <property type="nucleotide sequence ID" value="NZ_JBIUYY010000027.1"/>
</dbReference>
<accession>A0ABW8EV39</accession>
<evidence type="ECO:0000313" key="2">
    <source>
        <dbReference type="Proteomes" id="UP001617351"/>
    </source>
</evidence>
<evidence type="ECO:0000313" key="1">
    <source>
        <dbReference type="EMBL" id="MFJ2825967.1"/>
    </source>
</evidence>
<dbReference type="EMBL" id="JBIUYY010000027">
    <property type="protein sequence ID" value="MFJ2825967.1"/>
    <property type="molecule type" value="Genomic_DNA"/>
</dbReference>
<comment type="caution">
    <text evidence="1">The sequence shown here is derived from an EMBL/GenBank/DDBJ whole genome shotgun (WGS) entry which is preliminary data.</text>
</comment>
<name>A0ABW8EV39_STRT5</name>